<reference evidence="2" key="1">
    <citation type="submission" date="2021-01" db="EMBL/GenBank/DDBJ databases">
        <authorList>
            <consortium name="Genoscope - CEA"/>
            <person name="William W."/>
        </authorList>
    </citation>
    <scope>NUCLEOTIDE SEQUENCE</scope>
</reference>
<feature type="coiled-coil region" evidence="1">
    <location>
        <begin position="254"/>
        <end position="342"/>
    </location>
</feature>
<dbReference type="EMBL" id="CAJJDM010000010">
    <property type="protein sequence ID" value="CAD8048704.1"/>
    <property type="molecule type" value="Genomic_DNA"/>
</dbReference>
<keyword evidence="1" id="KW-0175">Coiled coil</keyword>
<evidence type="ECO:0000313" key="4">
    <source>
        <dbReference type="Proteomes" id="UP000688137"/>
    </source>
</evidence>
<dbReference type="Proteomes" id="UP000688137">
    <property type="component" value="Unassembled WGS sequence"/>
</dbReference>
<proteinExistence type="predicted"/>
<dbReference type="EMBL" id="CAJJDM010000010">
    <property type="protein sequence ID" value="CAD8048701.1"/>
    <property type="molecule type" value="Genomic_DNA"/>
</dbReference>
<name>A0A8S1K1L2_PARPR</name>
<protein>
    <submittedName>
        <fullName evidence="2">Uncharacterized protein</fullName>
    </submittedName>
</protein>
<gene>
    <name evidence="2" type="ORF">PPRIM_AZ9-3.1.T0130041</name>
    <name evidence="3" type="ORF">PPRIM_AZ9-3.1.T0130042</name>
</gene>
<dbReference type="AlphaFoldDB" id="A0A8S1K1L2"/>
<accession>A0A8S1K1L2</accession>
<evidence type="ECO:0000313" key="3">
    <source>
        <dbReference type="EMBL" id="CAD8048704.1"/>
    </source>
</evidence>
<keyword evidence="4" id="KW-1185">Reference proteome</keyword>
<evidence type="ECO:0000256" key="1">
    <source>
        <dbReference type="SAM" id="Coils"/>
    </source>
</evidence>
<sequence>MKPKKTFDLQRVTELGENILKAQKLINQNKHIQEMKSISTIQNIYKLNKKSQYTIENYVISFLEEFESLWLIMKKQLKKRLSKMIYKKKPLNAYVVIIKLTQSINENQKQSLQIHQLQEQVQEVQEEYTKFNKIQQHDYIKQLIDQHSEEKSQLLNQIEELKLQQKLVQESFFQTTLFVDLVQQNNYLTFTLFNVEDQLVQGQLMNNEQQEKFQIQIQQLQSECEQKVKDLMIQQEIIKIEIKQTDDQIQNKQVEQLQSQMENFSKVIEELKIELQQCRDRNIDINNNLLDAINQKQSLLSQNNELKQTLSVYKIMLTEEKIEQVTLRYENHKQILFQIEQESQKFIIIIGQQDY</sequence>
<organism evidence="2 4">
    <name type="scientific">Paramecium primaurelia</name>
    <dbReference type="NCBI Taxonomy" id="5886"/>
    <lineage>
        <taxon>Eukaryota</taxon>
        <taxon>Sar</taxon>
        <taxon>Alveolata</taxon>
        <taxon>Ciliophora</taxon>
        <taxon>Intramacronucleata</taxon>
        <taxon>Oligohymenophorea</taxon>
        <taxon>Peniculida</taxon>
        <taxon>Parameciidae</taxon>
        <taxon>Paramecium</taxon>
    </lineage>
</organism>
<evidence type="ECO:0000313" key="2">
    <source>
        <dbReference type="EMBL" id="CAD8048701.1"/>
    </source>
</evidence>
<comment type="caution">
    <text evidence="2">The sequence shown here is derived from an EMBL/GenBank/DDBJ whole genome shotgun (WGS) entry which is preliminary data.</text>
</comment>
<feature type="coiled-coil region" evidence="1">
    <location>
        <begin position="100"/>
        <end position="171"/>
    </location>
</feature>